<keyword evidence="1" id="KW-0732">Signal</keyword>
<evidence type="ECO:0008006" key="4">
    <source>
        <dbReference type="Google" id="ProtNLM"/>
    </source>
</evidence>
<comment type="caution">
    <text evidence="2">The sequence shown here is derived from an EMBL/GenBank/DDBJ whole genome shotgun (WGS) entry which is preliminary data.</text>
</comment>
<sequence>MQWLVLISHTMCCVCIVASTSRIFAREEAISGPWGRGLQASCHRGGVTHGNPTGRIGVFTSPFVRARRGTTQAAAANDVRREPSSMRTLPGDHADEVSRLRQDKISNSPRILERQSQGLSQDNTCLGAPATSQGPVGGAVAPVEPLKTTLYDEERRRSTGGLLELARAAHQSLGCLHLGMMPTNSFIAATGYRGFPVGALLQRSDATFSRVARVQPSSMARR</sequence>
<feature type="chain" id="PRO_5040241300" description="Secreted protein" evidence="1">
    <location>
        <begin position="26"/>
        <end position="222"/>
    </location>
</feature>
<evidence type="ECO:0000256" key="1">
    <source>
        <dbReference type="SAM" id="SignalP"/>
    </source>
</evidence>
<dbReference type="EMBL" id="JAGSXJ010000011">
    <property type="protein sequence ID" value="KAH6687177.1"/>
    <property type="molecule type" value="Genomic_DNA"/>
</dbReference>
<feature type="signal peptide" evidence="1">
    <location>
        <begin position="1"/>
        <end position="25"/>
    </location>
</feature>
<name>A0A9P8VCG9_9PEZI</name>
<organism evidence="2 3">
    <name type="scientific">Plectosphaerella plurivora</name>
    <dbReference type="NCBI Taxonomy" id="936078"/>
    <lineage>
        <taxon>Eukaryota</taxon>
        <taxon>Fungi</taxon>
        <taxon>Dikarya</taxon>
        <taxon>Ascomycota</taxon>
        <taxon>Pezizomycotina</taxon>
        <taxon>Sordariomycetes</taxon>
        <taxon>Hypocreomycetidae</taxon>
        <taxon>Glomerellales</taxon>
        <taxon>Plectosphaerellaceae</taxon>
        <taxon>Plectosphaerella</taxon>
    </lineage>
</organism>
<evidence type="ECO:0000313" key="2">
    <source>
        <dbReference type="EMBL" id="KAH6687177.1"/>
    </source>
</evidence>
<dbReference type="AlphaFoldDB" id="A0A9P8VCG9"/>
<accession>A0A9P8VCG9</accession>
<evidence type="ECO:0000313" key="3">
    <source>
        <dbReference type="Proteomes" id="UP000770015"/>
    </source>
</evidence>
<reference evidence="2" key="1">
    <citation type="journal article" date="2021" name="Nat. Commun.">
        <title>Genetic determinants of endophytism in the Arabidopsis root mycobiome.</title>
        <authorList>
            <person name="Mesny F."/>
            <person name="Miyauchi S."/>
            <person name="Thiergart T."/>
            <person name="Pickel B."/>
            <person name="Atanasova L."/>
            <person name="Karlsson M."/>
            <person name="Huettel B."/>
            <person name="Barry K.W."/>
            <person name="Haridas S."/>
            <person name="Chen C."/>
            <person name="Bauer D."/>
            <person name="Andreopoulos W."/>
            <person name="Pangilinan J."/>
            <person name="LaButti K."/>
            <person name="Riley R."/>
            <person name="Lipzen A."/>
            <person name="Clum A."/>
            <person name="Drula E."/>
            <person name="Henrissat B."/>
            <person name="Kohler A."/>
            <person name="Grigoriev I.V."/>
            <person name="Martin F.M."/>
            <person name="Hacquard S."/>
        </authorList>
    </citation>
    <scope>NUCLEOTIDE SEQUENCE</scope>
    <source>
        <strain evidence="2">MPI-SDFR-AT-0117</strain>
    </source>
</reference>
<keyword evidence="3" id="KW-1185">Reference proteome</keyword>
<dbReference type="Proteomes" id="UP000770015">
    <property type="component" value="Unassembled WGS sequence"/>
</dbReference>
<gene>
    <name evidence="2" type="ORF">F5X68DRAFT_8804</name>
</gene>
<protein>
    <recommendedName>
        <fullName evidence="4">Secreted protein</fullName>
    </recommendedName>
</protein>
<proteinExistence type="predicted"/>